<dbReference type="SMART" id="SM00487">
    <property type="entry name" value="DEXDc"/>
    <property type="match status" value="1"/>
</dbReference>
<dbReference type="InterPro" id="IPR011709">
    <property type="entry name" value="DEAD-box_helicase_OB_fold"/>
</dbReference>
<proteinExistence type="predicted"/>
<dbReference type="Pfam" id="PF04408">
    <property type="entry name" value="WHD_HA2"/>
    <property type="match status" value="1"/>
</dbReference>
<evidence type="ECO:0000256" key="6">
    <source>
        <dbReference type="ARBA" id="ARBA00047984"/>
    </source>
</evidence>
<keyword evidence="10" id="KW-1185">Reference proteome</keyword>
<dbReference type="InterPro" id="IPR048333">
    <property type="entry name" value="HA2_WH"/>
</dbReference>
<keyword evidence="2" id="KW-0547">Nucleotide-binding</keyword>
<dbReference type="PROSITE" id="PS51194">
    <property type="entry name" value="HELICASE_CTER"/>
    <property type="match status" value="1"/>
</dbReference>
<evidence type="ECO:0000313" key="10">
    <source>
        <dbReference type="Proteomes" id="UP000694865"/>
    </source>
</evidence>
<dbReference type="RefSeq" id="XP_002732327.2">
    <property type="nucleotide sequence ID" value="XM_002732281.2"/>
</dbReference>
<dbReference type="EC" id="3.6.4.13" evidence="1"/>
<dbReference type="Pfam" id="PF21010">
    <property type="entry name" value="HA2_C"/>
    <property type="match status" value="1"/>
</dbReference>
<dbReference type="SMART" id="SM00490">
    <property type="entry name" value="HELICc"/>
    <property type="match status" value="1"/>
</dbReference>
<evidence type="ECO:0000256" key="5">
    <source>
        <dbReference type="ARBA" id="ARBA00022840"/>
    </source>
</evidence>
<evidence type="ECO:0000256" key="1">
    <source>
        <dbReference type="ARBA" id="ARBA00012552"/>
    </source>
</evidence>
<dbReference type="PANTHER" id="PTHR18934:SF118">
    <property type="entry name" value="ATP-DEPENDENT RNA HELICASE DHX33"/>
    <property type="match status" value="1"/>
</dbReference>
<evidence type="ECO:0000259" key="9">
    <source>
        <dbReference type="PROSITE" id="PS51194"/>
    </source>
</evidence>
<dbReference type="PANTHER" id="PTHR18934">
    <property type="entry name" value="ATP-DEPENDENT RNA HELICASE"/>
    <property type="match status" value="1"/>
</dbReference>
<dbReference type="Proteomes" id="UP000694865">
    <property type="component" value="Unplaced"/>
</dbReference>
<protein>
    <recommendedName>
        <fullName evidence="1">RNA helicase</fullName>
        <ecNumber evidence="1">3.6.4.13</ecNumber>
    </recommendedName>
</protein>
<dbReference type="PROSITE" id="PS00690">
    <property type="entry name" value="DEAH_ATP_HELICASE"/>
    <property type="match status" value="1"/>
</dbReference>
<dbReference type="PROSITE" id="PS51192">
    <property type="entry name" value="HELICASE_ATP_BIND_1"/>
    <property type="match status" value="1"/>
</dbReference>
<keyword evidence="3" id="KW-0378">Hydrolase</keyword>
<dbReference type="CDD" id="cd18791">
    <property type="entry name" value="SF2_C_RHA"/>
    <property type="match status" value="1"/>
</dbReference>
<comment type="catalytic activity">
    <reaction evidence="6">
        <text>ATP + H2O = ADP + phosphate + H(+)</text>
        <dbReference type="Rhea" id="RHEA:13065"/>
        <dbReference type="ChEBI" id="CHEBI:15377"/>
        <dbReference type="ChEBI" id="CHEBI:15378"/>
        <dbReference type="ChEBI" id="CHEBI:30616"/>
        <dbReference type="ChEBI" id="CHEBI:43474"/>
        <dbReference type="ChEBI" id="CHEBI:456216"/>
        <dbReference type="EC" id="3.6.4.13"/>
    </reaction>
</comment>
<evidence type="ECO:0000313" key="11">
    <source>
        <dbReference type="RefSeq" id="XP_002732327.2"/>
    </source>
</evidence>
<dbReference type="SUPFAM" id="SSF52540">
    <property type="entry name" value="P-loop containing nucleoside triphosphate hydrolases"/>
    <property type="match status" value="1"/>
</dbReference>
<evidence type="ECO:0000256" key="7">
    <source>
        <dbReference type="SAM" id="MobiDB-lite"/>
    </source>
</evidence>
<dbReference type="InterPro" id="IPR014001">
    <property type="entry name" value="Helicase_ATP-bd"/>
</dbReference>
<dbReference type="Pfam" id="PF00271">
    <property type="entry name" value="Helicase_C"/>
    <property type="match status" value="1"/>
</dbReference>
<keyword evidence="5" id="KW-0067">ATP-binding</keyword>
<feature type="domain" description="Helicase ATP-binding" evidence="8">
    <location>
        <begin position="42"/>
        <end position="210"/>
    </location>
</feature>
<dbReference type="CDD" id="cd17978">
    <property type="entry name" value="DEXHc_DHX33"/>
    <property type="match status" value="1"/>
</dbReference>
<evidence type="ECO:0000256" key="3">
    <source>
        <dbReference type="ARBA" id="ARBA00022801"/>
    </source>
</evidence>
<dbReference type="InterPro" id="IPR002464">
    <property type="entry name" value="DNA/RNA_helicase_DEAH_CS"/>
</dbReference>
<feature type="region of interest" description="Disordered" evidence="7">
    <location>
        <begin position="1"/>
        <end position="25"/>
    </location>
</feature>
<dbReference type="Gene3D" id="1.20.120.1080">
    <property type="match status" value="1"/>
</dbReference>
<dbReference type="Gene3D" id="3.40.50.300">
    <property type="entry name" value="P-loop containing nucleotide triphosphate hydrolases"/>
    <property type="match status" value="2"/>
</dbReference>
<reference evidence="11" key="1">
    <citation type="submission" date="2025-08" db="UniProtKB">
        <authorList>
            <consortium name="RefSeq"/>
        </authorList>
    </citation>
    <scope>IDENTIFICATION</scope>
    <source>
        <tissue evidence="11">Testes</tissue>
    </source>
</reference>
<dbReference type="SMART" id="SM00847">
    <property type="entry name" value="HA2"/>
    <property type="match status" value="1"/>
</dbReference>
<dbReference type="Pfam" id="PF00270">
    <property type="entry name" value="DEAD"/>
    <property type="match status" value="1"/>
</dbReference>
<dbReference type="InterPro" id="IPR011545">
    <property type="entry name" value="DEAD/DEAH_box_helicase_dom"/>
</dbReference>
<evidence type="ECO:0000256" key="2">
    <source>
        <dbReference type="ARBA" id="ARBA00022741"/>
    </source>
</evidence>
<accession>A0ABM0GL56</accession>
<gene>
    <name evidence="11" type="primary">LOC100378258</name>
</gene>
<organism evidence="10 11">
    <name type="scientific">Saccoglossus kowalevskii</name>
    <name type="common">Acorn worm</name>
    <dbReference type="NCBI Taxonomy" id="10224"/>
    <lineage>
        <taxon>Eukaryota</taxon>
        <taxon>Metazoa</taxon>
        <taxon>Hemichordata</taxon>
        <taxon>Enteropneusta</taxon>
        <taxon>Harrimaniidae</taxon>
        <taxon>Saccoglossus</taxon>
    </lineage>
</organism>
<evidence type="ECO:0000259" key="8">
    <source>
        <dbReference type="PROSITE" id="PS51192"/>
    </source>
</evidence>
<dbReference type="GeneID" id="100378258"/>
<dbReference type="InterPro" id="IPR001650">
    <property type="entry name" value="Helicase_C-like"/>
</dbReference>
<evidence type="ECO:0000256" key="4">
    <source>
        <dbReference type="ARBA" id="ARBA00022806"/>
    </source>
</evidence>
<feature type="compositionally biased region" description="Polar residues" evidence="7">
    <location>
        <begin position="13"/>
        <end position="25"/>
    </location>
</feature>
<keyword evidence="4" id="KW-0347">Helicase</keyword>
<sequence length="664" mass="74899">MSGEPPKKKRRYSGSNMTGESAESLRQQRCHLPIYSARGRLNLEIRKTSSAIIIGETGSGKTTQIPQYLYESGMAREGMIACTQPRRVAAITVAQRVAMEMGVELGKQVGYCVRFDDMTSPGTKIKYMTDGMLLREAILDPLLSKYAVVILDEAHERTIHTDVLFGVIKDAQQKRKKGKACPLKVIVMSATMDVDHFSTYFNNAPVLYIEGREHPIELLYSSMPQSDYLFAAIVTVFQIHQDEPPGHDILVFLTGQEEIEAMLKSVKDIAKDLPSDCPQLLVCPMYAALPPGQQLKIFQPTPAGSRKVILATNIAETSITIQGIKHVIDTGKVKAKSYQPGSGLDLLKVQWVSKSQAWQRTGRSGREDSGTCWRLYTENQFQELRENTIPEIQRCNLSSVVLQLLALGIPNILRFDFMDKPSAESIINAVDQLNLLAAVEKKDKVQLTSLGKKMAIFPLEPRLSKVILMAKEYNCLEEILTIVSLLSVESVLFTPHNKREDAHAARKKFTSSDGDHIMLLNIYRAYKAVKGNKQWCFENFINMRHMRNALDIRHQLREMCVRAGLPIQSCGPDTSAIRKCISSGQFMNTAELQREGEYVTLDRRQSVSIHPSSCLFQCKPAYVLYNELVYTTKCYMRNICVVDPEWLYEAAPTYFKRRYGGKNR</sequence>
<name>A0ABM0GL56_SACKO</name>
<dbReference type="InterPro" id="IPR007502">
    <property type="entry name" value="Helicase-assoc_dom"/>
</dbReference>
<dbReference type="InterPro" id="IPR027417">
    <property type="entry name" value="P-loop_NTPase"/>
</dbReference>
<dbReference type="Pfam" id="PF07717">
    <property type="entry name" value="OB_NTP_bind"/>
    <property type="match status" value="1"/>
</dbReference>
<feature type="domain" description="Helicase C-terminal" evidence="9">
    <location>
        <begin position="232"/>
        <end position="408"/>
    </location>
</feature>